<organism evidence="1 2">
    <name type="scientific">uncultured phage cr56_1</name>
    <dbReference type="NCBI Taxonomy" id="2772081"/>
    <lineage>
        <taxon>Viruses</taxon>
        <taxon>Duplodnaviria</taxon>
        <taxon>Heunggongvirae</taxon>
        <taxon>Uroviricota</taxon>
        <taxon>Caudoviricetes</taxon>
        <taxon>Crassvirales</taxon>
        <taxon>Suoliviridae</taxon>
        <taxon>Loutivirinae</taxon>
        <taxon>Buchavirus</taxon>
        <taxon>Buchavirus faecalis</taxon>
    </lineage>
</organism>
<dbReference type="Proteomes" id="UP000593741">
    <property type="component" value="Genome"/>
</dbReference>
<protein>
    <submittedName>
        <fullName evidence="1">Uncharacterized protein</fullName>
    </submittedName>
</protein>
<name>A0A7M1RRW9_9CAUD</name>
<proteinExistence type="predicted"/>
<reference evidence="1 2" key="1">
    <citation type="submission" date="2020-07" db="EMBL/GenBank/DDBJ databases">
        <title>Taxonomic proposal: Crassvirales, a new order of highly abundant and diverse bacterial viruses.</title>
        <authorList>
            <person name="Shkoporov A.N."/>
            <person name="Stockdale S.R."/>
            <person name="Guerin E."/>
            <person name="Ross R.P."/>
            <person name="Hill C."/>
        </authorList>
    </citation>
    <scope>NUCLEOTIDE SEQUENCE [LARGE SCALE GENOMIC DNA]</scope>
</reference>
<dbReference type="KEGG" id="vg:65130726"/>
<evidence type="ECO:0000313" key="2">
    <source>
        <dbReference type="Proteomes" id="UP000593741"/>
    </source>
</evidence>
<sequence>MKKQVNIVIDMNKTQEEVWQQMEEAYAVLHKLGQRKPWYKRLFSWF</sequence>
<dbReference type="EMBL" id="MT774397">
    <property type="protein sequence ID" value="QOR56884.1"/>
    <property type="molecule type" value="Genomic_DNA"/>
</dbReference>
<keyword evidence="2" id="KW-1185">Reference proteome</keyword>
<evidence type="ECO:0000313" key="1">
    <source>
        <dbReference type="EMBL" id="QOR56884.1"/>
    </source>
</evidence>
<dbReference type="RefSeq" id="YP_010112336.1">
    <property type="nucleotide sequence ID" value="NC_055890.1"/>
</dbReference>
<accession>A0A7M1RRW9</accession>
<dbReference type="GeneID" id="65130726"/>